<evidence type="ECO:0000313" key="1">
    <source>
        <dbReference type="EMBL" id="MBX65381.1"/>
    </source>
</evidence>
<name>A0A2P2QEF1_RHIMU</name>
<protein>
    <submittedName>
        <fullName evidence="1">Uncharacterized protein</fullName>
    </submittedName>
</protein>
<proteinExistence type="predicted"/>
<sequence length="8" mass="1028">MVFRCLEM</sequence>
<reference evidence="1" key="1">
    <citation type="submission" date="2018-02" db="EMBL/GenBank/DDBJ databases">
        <title>Rhizophora mucronata_Transcriptome.</title>
        <authorList>
            <person name="Meera S.P."/>
            <person name="Sreeshan A."/>
            <person name="Augustine A."/>
        </authorList>
    </citation>
    <scope>NUCLEOTIDE SEQUENCE</scope>
    <source>
        <tissue evidence="1">Leaf</tissue>
    </source>
</reference>
<dbReference type="EMBL" id="GGEC01084897">
    <property type="protein sequence ID" value="MBX65381.1"/>
    <property type="molecule type" value="Transcribed_RNA"/>
</dbReference>
<organism evidence="1">
    <name type="scientific">Rhizophora mucronata</name>
    <name type="common">Asiatic mangrove</name>
    <dbReference type="NCBI Taxonomy" id="61149"/>
    <lineage>
        <taxon>Eukaryota</taxon>
        <taxon>Viridiplantae</taxon>
        <taxon>Streptophyta</taxon>
        <taxon>Embryophyta</taxon>
        <taxon>Tracheophyta</taxon>
        <taxon>Spermatophyta</taxon>
        <taxon>Magnoliopsida</taxon>
        <taxon>eudicotyledons</taxon>
        <taxon>Gunneridae</taxon>
        <taxon>Pentapetalae</taxon>
        <taxon>rosids</taxon>
        <taxon>fabids</taxon>
        <taxon>Malpighiales</taxon>
        <taxon>Rhizophoraceae</taxon>
        <taxon>Rhizophora</taxon>
    </lineage>
</organism>
<accession>A0A2P2QEF1</accession>